<dbReference type="PROSITE" id="PS50164">
    <property type="entry name" value="GIY_YIG"/>
    <property type="match status" value="1"/>
</dbReference>
<dbReference type="InterPro" id="IPR000305">
    <property type="entry name" value="GIY-YIG_endonuc"/>
</dbReference>
<protein>
    <submittedName>
        <fullName evidence="3">GIY-YIG nuclease</fullName>
    </submittedName>
</protein>
<dbReference type="Pfam" id="PF01541">
    <property type="entry name" value="GIY-YIG"/>
    <property type="match status" value="1"/>
</dbReference>
<dbReference type="SMART" id="SM00465">
    <property type="entry name" value="GIYc"/>
    <property type="match status" value="1"/>
</dbReference>
<organism evidence="3 4">
    <name type="scientific">Herbaspirillum robiniae</name>
    <dbReference type="NCBI Taxonomy" id="2014887"/>
    <lineage>
        <taxon>Bacteria</taxon>
        <taxon>Pseudomonadati</taxon>
        <taxon>Pseudomonadota</taxon>
        <taxon>Betaproteobacteria</taxon>
        <taxon>Burkholderiales</taxon>
        <taxon>Oxalobacteraceae</taxon>
        <taxon>Herbaspirillum</taxon>
    </lineage>
</organism>
<dbReference type="InterPro" id="IPR050190">
    <property type="entry name" value="UPF0213_domain"/>
</dbReference>
<dbReference type="EMBL" id="NJGU01000021">
    <property type="protein sequence ID" value="OWY26428.1"/>
    <property type="molecule type" value="Genomic_DNA"/>
</dbReference>
<evidence type="ECO:0000313" key="4">
    <source>
        <dbReference type="Proteomes" id="UP000197596"/>
    </source>
</evidence>
<accession>A0A246WKS9</accession>
<dbReference type="PANTHER" id="PTHR34477">
    <property type="entry name" value="UPF0213 PROTEIN YHBQ"/>
    <property type="match status" value="1"/>
</dbReference>
<comment type="caution">
    <text evidence="3">The sequence shown here is derived from an EMBL/GenBank/DDBJ whole genome shotgun (WGS) entry which is preliminary data.</text>
</comment>
<dbReference type="Proteomes" id="UP000197596">
    <property type="component" value="Unassembled WGS sequence"/>
</dbReference>
<gene>
    <name evidence="3" type="ORF">CEJ42_24055</name>
</gene>
<sequence>MSYYVYILANGRNGTLYIGVTNDLIRRVHEHREATIESFSKKYQLTQLVHFETFHDALDAIAREKQLKHWRRSWKLDLIEQYNPYWRDLYPALL</sequence>
<dbReference type="RefSeq" id="WP_088752797.1">
    <property type="nucleotide sequence ID" value="NZ_NJGU01000021.1"/>
</dbReference>
<dbReference type="InterPro" id="IPR035901">
    <property type="entry name" value="GIY-YIG_endonuc_sf"/>
</dbReference>
<feature type="domain" description="GIY-YIG" evidence="2">
    <location>
        <begin position="1"/>
        <end position="77"/>
    </location>
</feature>
<evidence type="ECO:0000256" key="1">
    <source>
        <dbReference type="ARBA" id="ARBA00007435"/>
    </source>
</evidence>
<reference evidence="3 4" key="1">
    <citation type="submission" date="2017-06" db="EMBL/GenBank/DDBJ databases">
        <title>Herbaspirillum phytohormonus sp. nov., isolated from the root nodule of Robinia pseudoacacia in lead-zinc mine.</title>
        <authorList>
            <person name="Fan M."/>
            <person name="Lin Y."/>
        </authorList>
    </citation>
    <scope>NUCLEOTIDE SEQUENCE [LARGE SCALE GENOMIC DNA]</scope>
    <source>
        <strain evidence="3 4">HZ10</strain>
    </source>
</reference>
<name>A0A246WKS9_9BURK</name>
<comment type="similarity">
    <text evidence="1">Belongs to the UPF0213 family.</text>
</comment>
<dbReference type="PANTHER" id="PTHR34477:SF5">
    <property type="entry name" value="BSL5627 PROTEIN"/>
    <property type="match status" value="1"/>
</dbReference>
<dbReference type="AlphaFoldDB" id="A0A246WKS9"/>
<evidence type="ECO:0000259" key="2">
    <source>
        <dbReference type="PROSITE" id="PS50164"/>
    </source>
</evidence>
<evidence type="ECO:0000313" key="3">
    <source>
        <dbReference type="EMBL" id="OWY26428.1"/>
    </source>
</evidence>
<dbReference type="Gene3D" id="3.40.1440.10">
    <property type="entry name" value="GIY-YIG endonuclease"/>
    <property type="match status" value="1"/>
</dbReference>
<dbReference type="SUPFAM" id="SSF82771">
    <property type="entry name" value="GIY-YIG endonuclease"/>
    <property type="match status" value="1"/>
</dbReference>
<proteinExistence type="inferred from homology"/>
<dbReference type="CDD" id="cd10448">
    <property type="entry name" value="GIY-YIG_unchar_3"/>
    <property type="match status" value="1"/>
</dbReference>